<dbReference type="EMBL" id="JHEG04000001">
    <property type="protein sequence ID" value="KAF3889284.1"/>
    <property type="molecule type" value="Genomic_DNA"/>
</dbReference>
<keyword evidence="1" id="KW-0472">Membrane</keyword>
<dbReference type="OrthoDB" id="1489294at2"/>
<dbReference type="SUPFAM" id="SSF82171">
    <property type="entry name" value="DPP6 N-terminal domain-like"/>
    <property type="match status" value="1"/>
</dbReference>
<keyword evidence="1" id="KW-0812">Transmembrane</keyword>
<dbReference type="InterPro" id="IPR015943">
    <property type="entry name" value="WD40/YVTN_repeat-like_dom_sf"/>
</dbReference>
<dbReference type="Gene3D" id="2.130.10.10">
    <property type="entry name" value="YVTN repeat-like/Quinoprotein amine dehydrogenase"/>
    <property type="match status" value="1"/>
</dbReference>
<evidence type="ECO:0008006" key="5">
    <source>
        <dbReference type="Google" id="ProtNLM"/>
    </source>
</evidence>
<dbReference type="AlphaFoldDB" id="A0A0C1MY38"/>
<dbReference type="Proteomes" id="UP000029738">
    <property type="component" value="Unassembled WGS sequence"/>
</dbReference>
<keyword evidence="1" id="KW-1133">Transmembrane helix</keyword>
<organism evidence="3">
    <name type="scientific">Tolypothrix bouteillei VB521301</name>
    <dbReference type="NCBI Taxonomy" id="1479485"/>
    <lineage>
        <taxon>Bacteria</taxon>
        <taxon>Bacillati</taxon>
        <taxon>Cyanobacteriota</taxon>
        <taxon>Cyanophyceae</taxon>
        <taxon>Nostocales</taxon>
        <taxon>Tolypothrichaceae</taxon>
        <taxon>Tolypothrix</taxon>
    </lineage>
</organism>
<protein>
    <recommendedName>
        <fullName evidence="5">WD40 repeat-containing protein</fullName>
    </recommendedName>
</protein>
<evidence type="ECO:0000256" key="1">
    <source>
        <dbReference type="SAM" id="Phobius"/>
    </source>
</evidence>
<proteinExistence type="predicted"/>
<evidence type="ECO:0000313" key="2">
    <source>
        <dbReference type="EMBL" id="KAF3889284.1"/>
    </source>
</evidence>
<keyword evidence="4" id="KW-1185">Reference proteome</keyword>
<feature type="transmembrane region" description="Helical" evidence="1">
    <location>
        <begin position="12"/>
        <end position="31"/>
    </location>
</feature>
<evidence type="ECO:0000313" key="4">
    <source>
        <dbReference type="Proteomes" id="UP000029738"/>
    </source>
</evidence>
<dbReference type="EMBL" id="JHEG02000059">
    <property type="protein sequence ID" value="KIE07272.1"/>
    <property type="molecule type" value="Genomic_DNA"/>
</dbReference>
<sequence>MTRNACGKTKLLIQWFGIVMLVAIAIIFFNLDISSIASIPFADKQQIALAQNDENNEYYIIKDENLKFTHSSVKGDFRIHALNGGFCVAWKEFIVARDMEGRKLWDIKGFGRAVAISPDGKRGITSNGKTFMFFDTKSGKPVQPIQDFPEPSTVKSASVQDDWFFHDLIWLKSGQIIAWSSDAIAILDESGTVKKLLTKADLNRLGIEFLSGIAPDPSDQSILIAFGGNSGNLIKFKPDTLKIIAQKTNLRNSQMFFSLDGETLILETMEGVALRSARSLNETFSATDFGYSGVKRSSRRNETAWVEWTRLSDLSPNSRYLLAIDGSGQLWCFDTKKPSATNVVRVFERSLLNYVYDVMWTSDREFIAILNQGGVIKMSVNGTKLEFVKNDFEPSQNLWIESSDY</sequence>
<dbReference type="RefSeq" id="WP_038072897.1">
    <property type="nucleotide sequence ID" value="NZ_JHEG04000001.1"/>
</dbReference>
<comment type="caution">
    <text evidence="3">The sequence shown here is derived from an EMBL/GenBank/DDBJ whole genome shotgun (WGS) entry which is preliminary data.</text>
</comment>
<evidence type="ECO:0000313" key="3">
    <source>
        <dbReference type="EMBL" id="KIE07272.1"/>
    </source>
</evidence>
<reference evidence="2" key="2">
    <citation type="submission" date="2019-11" db="EMBL/GenBank/DDBJ databases">
        <title>Improved Assembly of Tolypothrix boutellei genome.</title>
        <authorList>
            <person name="Sarangi A.N."/>
            <person name="Mukherjee M."/>
            <person name="Ghosh S."/>
            <person name="Singh D."/>
            <person name="Das A."/>
            <person name="Kant S."/>
            <person name="Prusty A."/>
            <person name="Tripathy S."/>
        </authorList>
    </citation>
    <scope>NUCLEOTIDE SEQUENCE</scope>
    <source>
        <strain evidence="2">VB521301</strain>
    </source>
</reference>
<accession>A0A0C1MY38</accession>
<gene>
    <name evidence="3" type="ORF">DA73_0239770</name>
    <name evidence="2" type="ORF">DA73_0400030235</name>
</gene>
<reference evidence="3" key="1">
    <citation type="journal article" date="2015" name="Genome Announc.">
        <title>Draft Genome Sequence of Tolypothrix boutellei Strain VB521301.</title>
        <authorList>
            <person name="Chandrababunaidu M.M."/>
            <person name="Singh D."/>
            <person name="Sen D."/>
            <person name="Bhan S."/>
            <person name="Das S."/>
            <person name="Gupta A."/>
            <person name="Adhikary S.P."/>
            <person name="Tripathy S."/>
        </authorList>
    </citation>
    <scope>NUCLEOTIDE SEQUENCE</scope>
    <source>
        <strain evidence="3">VB521301</strain>
    </source>
</reference>
<name>A0A0C1MY38_9CYAN</name>